<proteinExistence type="predicted"/>
<comment type="caution">
    <text evidence="2">The sequence shown here is derived from an EMBL/GenBank/DDBJ whole genome shotgun (WGS) entry which is preliminary data.</text>
</comment>
<dbReference type="EMBL" id="JACHHB010000001">
    <property type="protein sequence ID" value="MBB5171898.1"/>
    <property type="molecule type" value="Genomic_DNA"/>
</dbReference>
<name>A0A840QIV0_9BACI</name>
<accession>A0A840QIV0</accession>
<organism evidence="2 3">
    <name type="scientific">Texcoconibacillus texcoconensis</name>
    <dbReference type="NCBI Taxonomy" id="1095777"/>
    <lineage>
        <taxon>Bacteria</taxon>
        <taxon>Bacillati</taxon>
        <taxon>Bacillota</taxon>
        <taxon>Bacilli</taxon>
        <taxon>Bacillales</taxon>
        <taxon>Bacillaceae</taxon>
        <taxon>Texcoconibacillus</taxon>
    </lineage>
</organism>
<feature type="transmembrane region" description="Helical" evidence="1">
    <location>
        <begin position="12"/>
        <end position="29"/>
    </location>
</feature>
<sequence>MIIQNKKGQNGTDKSLIVVIAIIMFFAFSDKISSSINQLLSYLF</sequence>
<reference evidence="2 3" key="1">
    <citation type="submission" date="2020-08" db="EMBL/GenBank/DDBJ databases">
        <title>Genomic Encyclopedia of Type Strains, Phase IV (KMG-IV): sequencing the most valuable type-strain genomes for metagenomic binning, comparative biology and taxonomic classification.</title>
        <authorList>
            <person name="Goeker M."/>
        </authorList>
    </citation>
    <scope>NUCLEOTIDE SEQUENCE [LARGE SCALE GENOMIC DNA]</scope>
    <source>
        <strain evidence="2 3">DSM 24696</strain>
    </source>
</reference>
<evidence type="ECO:0000313" key="2">
    <source>
        <dbReference type="EMBL" id="MBB5171898.1"/>
    </source>
</evidence>
<evidence type="ECO:0000313" key="3">
    <source>
        <dbReference type="Proteomes" id="UP000551878"/>
    </source>
</evidence>
<keyword evidence="1" id="KW-0812">Transmembrane</keyword>
<gene>
    <name evidence="2" type="ORF">HNQ41_000038</name>
</gene>
<keyword evidence="3" id="KW-1185">Reference proteome</keyword>
<keyword evidence="1" id="KW-0472">Membrane</keyword>
<dbReference type="Proteomes" id="UP000551878">
    <property type="component" value="Unassembled WGS sequence"/>
</dbReference>
<keyword evidence="1" id="KW-1133">Transmembrane helix</keyword>
<protein>
    <submittedName>
        <fullName evidence="2">Uncharacterized protein</fullName>
    </submittedName>
</protein>
<dbReference type="RefSeq" id="WP_281393689.1">
    <property type="nucleotide sequence ID" value="NZ_JACHHB010000001.1"/>
</dbReference>
<dbReference type="AlphaFoldDB" id="A0A840QIV0"/>
<evidence type="ECO:0000256" key="1">
    <source>
        <dbReference type="SAM" id="Phobius"/>
    </source>
</evidence>